<feature type="compositionally biased region" description="Polar residues" evidence="1">
    <location>
        <begin position="519"/>
        <end position="530"/>
    </location>
</feature>
<evidence type="ECO:0000313" key="3">
    <source>
        <dbReference type="Proteomes" id="UP000230605"/>
    </source>
</evidence>
<feature type="compositionally biased region" description="Basic and acidic residues" evidence="1">
    <location>
        <begin position="392"/>
        <end position="401"/>
    </location>
</feature>
<dbReference type="InterPro" id="IPR022190">
    <property type="entry name" value="DUF3716"/>
</dbReference>
<comment type="caution">
    <text evidence="2">The sequence shown here is derived from an EMBL/GenBank/DDBJ whole genome shotgun (WGS) entry which is preliminary data.</text>
</comment>
<feature type="compositionally biased region" description="Basic residues" evidence="1">
    <location>
        <begin position="494"/>
        <end position="506"/>
    </location>
</feature>
<evidence type="ECO:0000313" key="2">
    <source>
        <dbReference type="EMBL" id="PIA90634.1"/>
    </source>
</evidence>
<proteinExistence type="predicted"/>
<dbReference type="OrthoDB" id="3648288at2759"/>
<protein>
    <submittedName>
        <fullName evidence="2">Uncharacterized protein</fullName>
    </submittedName>
</protein>
<gene>
    <name evidence="2" type="ORF">CB0940_10874</name>
</gene>
<accession>A0A2G5HDJ9</accession>
<organism evidence="2 3">
    <name type="scientific">Cercospora beticola</name>
    <name type="common">Sugarbeet leaf spot fungus</name>
    <dbReference type="NCBI Taxonomy" id="122368"/>
    <lineage>
        <taxon>Eukaryota</taxon>
        <taxon>Fungi</taxon>
        <taxon>Dikarya</taxon>
        <taxon>Ascomycota</taxon>
        <taxon>Pezizomycotina</taxon>
        <taxon>Dothideomycetes</taxon>
        <taxon>Dothideomycetidae</taxon>
        <taxon>Mycosphaerellales</taxon>
        <taxon>Mycosphaerellaceae</taxon>
        <taxon>Cercospora</taxon>
    </lineage>
</organism>
<name>A0A2G5HDJ9_CERBT</name>
<reference evidence="2 3" key="1">
    <citation type="submission" date="2015-10" db="EMBL/GenBank/DDBJ databases">
        <title>The cercosporin biosynthetic gene cluster was horizontally transferred to several fungal lineages and shown to be expanded in Cercospora beticola based on microsynteny with recipient genomes.</title>
        <authorList>
            <person name="De Jonge R."/>
            <person name="Ebert M.K."/>
            <person name="Suttle J.C."/>
            <person name="Jurick Ii W.M."/>
            <person name="Secor G.A."/>
            <person name="Thomma B.P."/>
            <person name="Van De Peer Y."/>
            <person name="Bolton M.D."/>
        </authorList>
    </citation>
    <scope>NUCLEOTIDE SEQUENCE [LARGE SCALE GENOMIC DNA]</scope>
    <source>
        <strain evidence="2 3">09-40</strain>
    </source>
</reference>
<sequence length="597" mass="66957">MMGRASKHSATDHFSTMEWPIAQVLRKKVDGDRTLYLVRWKPTMLNRNEVHLGDNGISYAFSNGREWEIEDVTRCSGGVYEVTWTDTWQEYSDLAGTEDDLIADFEAGVLPPEEAAEYASMEMPFDIFVPDPNADYTDSFVAKLTDELRNGEATRRKWQKVPIWVACLDLPTRNRLVFRKGYSDRRNVVNMLPDTARLEHRRILSIHRTGNAMARGCEDCREGKGALRRCVVDRHGSALNGSCTNCSIGGRMATCSFSGRVRKVSHEAARTSNAIVKIKKESRDQFGKALYKPAAPSAKRALEFEDTSSAVKKRVARPIAFTTFTPPATDHNDRLASEQLLDDIKRETSVFTGVWDDMAAIKRETSVFTGAWDDMYVSNHIGGPADWSSPNVKDEEGQVRGDDDDDDDLKVMDADAVEPGEQNHVQEMEIRQPSSKRAPKPSMDEAEERKAPSVSLPKADAKPRSAEEVRRNLLARFQNPVSSSNALPPSGSRRSQRRREAKRARKAATTASLLEVSSKPASQSSDTSTNAVTMTDLDVEAAQDLLDRCLPQQWNMLMMAWELWMQECKEEGKVQPFTSGYHFFAAVWMDELRAGAV</sequence>
<feature type="region of interest" description="Disordered" evidence="1">
    <location>
        <begin position="382"/>
        <end position="530"/>
    </location>
</feature>
<dbReference type="AlphaFoldDB" id="A0A2G5HDJ9"/>
<dbReference type="Proteomes" id="UP000230605">
    <property type="component" value="Chromosome 9"/>
</dbReference>
<evidence type="ECO:0000256" key="1">
    <source>
        <dbReference type="SAM" id="MobiDB-lite"/>
    </source>
</evidence>
<dbReference type="Pfam" id="PF12511">
    <property type="entry name" value="DUF3716"/>
    <property type="match status" value="1"/>
</dbReference>
<dbReference type="EMBL" id="LKMD01000107">
    <property type="protein sequence ID" value="PIA90634.1"/>
    <property type="molecule type" value="Genomic_DNA"/>
</dbReference>
<feature type="compositionally biased region" description="Basic and acidic residues" evidence="1">
    <location>
        <begin position="459"/>
        <end position="471"/>
    </location>
</feature>